<accession>A0A0A9FZ76</accession>
<dbReference type="AlphaFoldDB" id="A0A0A9FZ76"/>
<dbReference type="EMBL" id="GBRH01180319">
    <property type="protein sequence ID" value="JAE17577.1"/>
    <property type="molecule type" value="Transcribed_RNA"/>
</dbReference>
<name>A0A0A9FZ76_ARUDO</name>
<protein>
    <submittedName>
        <fullName evidence="1">Uncharacterized protein</fullName>
    </submittedName>
</protein>
<sequence length="42" mass="4861">MAHMFWNPLAHERIALHPRRHSSIDTGTCGFVRGEHHIQKGQ</sequence>
<organism evidence="1">
    <name type="scientific">Arundo donax</name>
    <name type="common">Giant reed</name>
    <name type="synonym">Donax arundinaceus</name>
    <dbReference type="NCBI Taxonomy" id="35708"/>
    <lineage>
        <taxon>Eukaryota</taxon>
        <taxon>Viridiplantae</taxon>
        <taxon>Streptophyta</taxon>
        <taxon>Embryophyta</taxon>
        <taxon>Tracheophyta</taxon>
        <taxon>Spermatophyta</taxon>
        <taxon>Magnoliopsida</taxon>
        <taxon>Liliopsida</taxon>
        <taxon>Poales</taxon>
        <taxon>Poaceae</taxon>
        <taxon>PACMAD clade</taxon>
        <taxon>Arundinoideae</taxon>
        <taxon>Arundineae</taxon>
        <taxon>Arundo</taxon>
    </lineage>
</organism>
<proteinExistence type="predicted"/>
<reference evidence="1" key="1">
    <citation type="submission" date="2014-09" db="EMBL/GenBank/DDBJ databases">
        <authorList>
            <person name="Magalhaes I.L.F."/>
            <person name="Oliveira U."/>
            <person name="Santos F.R."/>
            <person name="Vidigal T.H.D.A."/>
            <person name="Brescovit A.D."/>
            <person name="Santos A.J."/>
        </authorList>
    </citation>
    <scope>NUCLEOTIDE SEQUENCE</scope>
    <source>
        <tissue evidence="1">Shoot tissue taken approximately 20 cm above the soil surface</tissue>
    </source>
</reference>
<evidence type="ECO:0000313" key="1">
    <source>
        <dbReference type="EMBL" id="JAE17577.1"/>
    </source>
</evidence>
<reference evidence="1" key="2">
    <citation type="journal article" date="2015" name="Data Brief">
        <title>Shoot transcriptome of the giant reed, Arundo donax.</title>
        <authorList>
            <person name="Barrero R.A."/>
            <person name="Guerrero F.D."/>
            <person name="Moolhuijzen P."/>
            <person name="Goolsby J.A."/>
            <person name="Tidwell J."/>
            <person name="Bellgard S.E."/>
            <person name="Bellgard M.I."/>
        </authorList>
    </citation>
    <scope>NUCLEOTIDE SEQUENCE</scope>
    <source>
        <tissue evidence="1">Shoot tissue taken approximately 20 cm above the soil surface</tissue>
    </source>
</reference>